<dbReference type="Gene3D" id="3.10.450.40">
    <property type="match status" value="1"/>
</dbReference>
<keyword evidence="4" id="KW-1185">Reference proteome</keyword>
<dbReference type="RefSeq" id="WP_169126164.1">
    <property type="nucleotide sequence ID" value="NZ_CAWPLS010000330.1"/>
</dbReference>
<evidence type="ECO:0000313" key="3">
    <source>
        <dbReference type="EMBL" id="WRL45407.1"/>
    </source>
</evidence>
<feature type="chain" id="PRO_5047117313" evidence="1">
    <location>
        <begin position="25"/>
        <end position="111"/>
    </location>
</feature>
<dbReference type="Pfam" id="PF03413">
    <property type="entry name" value="PepSY"/>
    <property type="match status" value="1"/>
</dbReference>
<feature type="domain" description="PepSY" evidence="2">
    <location>
        <begin position="48"/>
        <end position="101"/>
    </location>
</feature>
<dbReference type="InterPro" id="IPR025711">
    <property type="entry name" value="PepSY"/>
</dbReference>
<keyword evidence="1" id="KW-0732">Signal</keyword>
<reference evidence="3 4" key="1">
    <citation type="submission" date="2023-12" db="EMBL/GenBank/DDBJ databases">
        <title>A. evansii MAY27, complete genome.</title>
        <authorList>
            <person name="Wang Y."/>
        </authorList>
    </citation>
    <scope>NUCLEOTIDE SEQUENCE [LARGE SCALE GENOMIC DNA]</scope>
    <source>
        <strain evidence="3 4">MAY27</strain>
    </source>
</reference>
<evidence type="ECO:0000313" key="4">
    <source>
        <dbReference type="Proteomes" id="UP001626593"/>
    </source>
</evidence>
<sequence length="111" mass="12051">MRTLVTSGVVGMVVAALSILPAAAGGDDHDHDRARAALERGEVLPLRTILDKVEREHPGKVVDVELEREHGRWIYEIRLLRGGGALVRLDVDARDGTVLGIRARGDKGGKR</sequence>
<gene>
    <name evidence="3" type="ORF">U5817_19685</name>
</gene>
<dbReference type="EMBL" id="CP141259">
    <property type="protein sequence ID" value="WRL45407.1"/>
    <property type="molecule type" value="Genomic_DNA"/>
</dbReference>
<name>A0ABZ1AHQ8_AROEV</name>
<protein>
    <submittedName>
        <fullName evidence="3">PepSY domain-containing protein</fullName>
    </submittedName>
</protein>
<evidence type="ECO:0000256" key="1">
    <source>
        <dbReference type="SAM" id="SignalP"/>
    </source>
</evidence>
<organism evidence="3 4">
    <name type="scientific">Aromatoleum evansii</name>
    <name type="common">Azoarcus evansii</name>
    <dbReference type="NCBI Taxonomy" id="59406"/>
    <lineage>
        <taxon>Bacteria</taxon>
        <taxon>Pseudomonadati</taxon>
        <taxon>Pseudomonadota</taxon>
        <taxon>Betaproteobacteria</taxon>
        <taxon>Rhodocyclales</taxon>
        <taxon>Rhodocyclaceae</taxon>
        <taxon>Aromatoleum</taxon>
    </lineage>
</organism>
<dbReference type="Proteomes" id="UP001626593">
    <property type="component" value="Chromosome"/>
</dbReference>
<proteinExistence type="predicted"/>
<feature type="signal peptide" evidence="1">
    <location>
        <begin position="1"/>
        <end position="24"/>
    </location>
</feature>
<evidence type="ECO:0000259" key="2">
    <source>
        <dbReference type="Pfam" id="PF03413"/>
    </source>
</evidence>
<accession>A0ABZ1AHQ8</accession>